<reference evidence="3" key="1">
    <citation type="submission" date="2016-12" db="EMBL/GenBank/DDBJ databases">
        <authorList>
            <person name="Varghese N."/>
            <person name="Submissions S."/>
        </authorList>
    </citation>
    <scope>NUCLEOTIDE SEQUENCE [LARGE SCALE GENOMIC DNA]</scope>
    <source>
        <strain evidence="3">DSM 25035</strain>
    </source>
</reference>
<evidence type="ECO:0000313" key="2">
    <source>
        <dbReference type="EMBL" id="SHO64883.1"/>
    </source>
</evidence>
<feature type="compositionally biased region" description="Polar residues" evidence="1">
    <location>
        <begin position="56"/>
        <end position="65"/>
    </location>
</feature>
<gene>
    <name evidence="2" type="ORF">SAMN04488108_3718</name>
</gene>
<dbReference type="RefSeq" id="WP_073573316.1">
    <property type="nucleotide sequence ID" value="NZ_FRXN01000006.1"/>
</dbReference>
<organism evidence="2 3">
    <name type="scientific">Algoriphagus zhangzhouensis</name>
    <dbReference type="NCBI Taxonomy" id="1073327"/>
    <lineage>
        <taxon>Bacteria</taxon>
        <taxon>Pseudomonadati</taxon>
        <taxon>Bacteroidota</taxon>
        <taxon>Cytophagia</taxon>
        <taxon>Cytophagales</taxon>
        <taxon>Cyclobacteriaceae</taxon>
        <taxon>Algoriphagus</taxon>
    </lineage>
</organism>
<dbReference type="AlphaFoldDB" id="A0A1M7ZJ25"/>
<sequence length="393" mass="45197">MKNFKNFLKPSWGLTFIAVLFFTACEMDQTQILDQNDSQHSRLDNNQLPEGYESRINPQLRSSDPNGRLMEIEQQTDTYYRELVQRAMAVEPTECSSTEFDAWINEELADWAFNEIFWASITGMLDFPTYDALLFSNTSEGEYFGKDGEYTQKMTKTFKDLKRFWTIDSEDIVLAAMHGNMLQDRDRLIRIDQILYLDDLPTAEYWADLILELLEEIPQYRNGEHPIFTLNAFAQSAFFFPPVGEVPSKIIMGDGILEGYETLGFGDVAPQAILAHEFGHHIQFQLDLFEEFRSPEATRRTELMADAYSAYYLSHSKGATMQWKRVQQFLEVFFAIGDCGFESYGHHGTPIQRMAAAEWGYELADQAQKQGHIMDPLEFATLFDAALPELVAP</sequence>
<dbReference type="EMBL" id="FRXN01000006">
    <property type="protein sequence ID" value="SHO64883.1"/>
    <property type="molecule type" value="Genomic_DNA"/>
</dbReference>
<accession>A0A1M7ZJ25</accession>
<dbReference type="Proteomes" id="UP000184609">
    <property type="component" value="Unassembled WGS sequence"/>
</dbReference>
<name>A0A1M7ZJ25_9BACT</name>
<protein>
    <submittedName>
        <fullName evidence="2">Uncharacterized protein</fullName>
    </submittedName>
</protein>
<dbReference type="PROSITE" id="PS51257">
    <property type="entry name" value="PROKAR_LIPOPROTEIN"/>
    <property type="match status" value="1"/>
</dbReference>
<evidence type="ECO:0000313" key="3">
    <source>
        <dbReference type="Proteomes" id="UP000184609"/>
    </source>
</evidence>
<evidence type="ECO:0000256" key="1">
    <source>
        <dbReference type="SAM" id="MobiDB-lite"/>
    </source>
</evidence>
<feature type="region of interest" description="Disordered" evidence="1">
    <location>
        <begin position="36"/>
        <end position="66"/>
    </location>
</feature>
<proteinExistence type="predicted"/>
<keyword evidence="3" id="KW-1185">Reference proteome</keyword>
<dbReference type="OrthoDB" id="9152336at2"/>
<dbReference type="STRING" id="1073327.SAMN04488108_3718"/>